<dbReference type="SUPFAM" id="SSF48264">
    <property type="entry name" value="Cytochrome P450"/>
    <property type="match status" value="1"/>
</dbReference>
<dbReference type="PRINTS" id="PR00385">
    <property type="entry name" value="P450"/>
</dbReference>
<dbReference type="FunFam" id="1.10.630.10:FF:000182">
    <property type="entry name" value="Cytochrome P450 3A4"/>
    <property type="match status" value="1"/>
</dbReference>
<dbReference type="GO" id="GO:0004497">
    <property type="term" value="F:monooxygenase activity"/>
    <property type="evidence" value="ECO:0007669"/>
    <property type="project" value="UniProtKB-KW"/>
</dbReference>
<evidence type="ECO:0000256" key="2">
    <source>
        <dbReference type="ARBA" id="ARBA00010617"/>
    </source>
</evidence>
<dbReference type="InterPro" id="IPR001128">
    <property type="entry name" value="Cyt_P450"/>
</dbReference>
<comment type="cofactor">
    <cofactor evidence="1 9">
        <name>heme</name>
        <dbReference type="ChEBI" id="CHEBI:30413"/>
    </cofactor>
</comment>
<keyword evidence="7 10" id="KW-0503">Monooxygenase</keyword>
<dbReference type="Gene3D" id="1.10.630.10">
    <property type="entry name" value="Cytochrome P450"/>
    <property type="match status" value="1"/>
</dbReference>
<evidence type="ECO:0000256" key="8">
    <source>
        <dbReference type="ARBA" id="ARBA00043906"/>
    </source>
</evidence>
<dbReference type="PANTHER" id="PTHR24302:SF15">
    <property type="entry name" value="FATTY-ACID PEROXYGENASE"/>
    <property type="match status" value="1"/>
</dbReference>
<keyword evidence="6 9" id="KW-0408">Iron</keyword>
<dbReference type="InterPro" id="IPR050705">
    <property type="entry name" value="Cytochrome_P450_3A"/>
</dbReference>
<evidence type="ECO:0000256" key="10">
    <source>
        <dbReference type="RuleBase" id="RU000461"/>
    </source>
</evidence>
<dbReference type="Pfam" id="PF00067">
    <property type="entry name" value="p450"/>
    <property type="match status" value="1"/>
</dbReference>
<evidence type="ECO:0000256" key="3">
    <source>
        <dbReference type="ARBA" id="ARBA00022617"/>
    </source>
</evidence>
<comment type="caution">
    <text evidence="11">The sequence shown here is derived from an EMBL/GenBank/DDBJ whole genome shotgun (WGS) entry which is preliminary data.</text>
</comment>
<dbReference type="InterPro" id="IPR036396">
    <property type="entry name" value="Cyt_P450_sf"/>
</dbReference>
<keyword evidence="3 9" id="KW-0349">Heme</keyword>
<reference evidence="11 12" key="1">
    <citation type="submission" date="2024-11" db="EMBL/GenBank/DDBJ databases">
        <title>Chromosome-level genome assembly of the freshwater bivalve Anodonta woodiana.</title>
        <authorList>
            <person name="Chen X."/>
        </authorList>
    </citation>
    <scope>NUCLEOTIDE SEQUENCE [LARGE SCALE GENOMIC DNA]</scope>
    <source>
        <strain evidence="11">MN2024</strain>
        <tissue evidence="11">Gills</tissue>
    </source>
</reference>
<evidence type="ECO:0000313" key="12">
    <source>
        <dbReference type="Proteomes" id="UP001634394"/>
    </source>
</evidence>
<gene>
    <name evidence="11" type="ORF">ACJMK2_024571</name>
</gene>
<dbReference type="EMBL" id="JBJQND010000002">
    <property type="protein sequence ID" value="KAL3884432.1"/>
    <property type="molecule type" value="Genomic_DNA"/>
</dbReference>
<evidence type="ECO:0000256" key="1">
    <source>
        <dbReference type="ARBA" id="ARBA00001971"/>
    </source>
</evidence>
<organism evidence="11 12">
    <name type="scientific">Sinanodonta woodiana</name>
    <name type="common">Chinese pond mussel</name>
    <name type="synonym">Anodonta woodiana</name>
    <dbReference type="NCBI Taxonomy" id="1069815"/>
    <lineage>
        <taxon>Eukaryota</taxon>
        <taxon>Metazoa</taxon>
        <taxon>Spiralia</taxon>
        <taxon>Lophotrochozoa</taxon>
        <taxon>Mollusca</taxon>
        <taxon>Bivalvia</taxon>
        <taxon>Autobranchia</taxon>
        <taxon>Heteroconchia</taxon>
        <taxon>Palaeoheterodonta</taxon>
        <taxon>Unionida</taxon>
        <taxon>Unionoidea</taxon>
        <taxon>Unionidae</taxon>
        <taxon>Unioninae</taxon>
        <taxon>Sinanodonta</taxon>
    </lineage>
</organism>
<dbReference type="PROSITE" id="PS00086">
    <property type="entry name" value="CYTOCHROME_P450"/>
    <property type="match status" value="1"/>
</dbReference>
<dbReference type="AlphaFoldDB" id="A0ABD3XDS9"/>
<evidence type="ECO:0000256" key="4">
    <source>
        <dbReference type="ARBA" id="ARBA00022723"/>
    </source>
</evidence>
<sequence>MFATTLTVVTLMVVIRMYRYLSELYSLFSRLNIKGPKPTWVFGNILEFNGKDPLQVFTDWKLKYGKVLGWFEGFKPCININDPEMAKEILIRKFDCFSIRSTYRPFKYYPDDLDLMNTYGEHWRKQRAVFSKSFTPTTLNQMLERVYRTSSDCINALMRDIEVNSHDMNLTEYAEVFHVETICRAMLEMDDKSLLQHRDLILDAARQSNRSASAENELAGLAKTYPGLTPLLRHFDTKNKESHHRIVKAEVNKQKTSVLCHLLTANVLEVDSSNNMKKRHLTRDETMAHLYAILVEAFATGKALIEFLTYELAMHTDIQENVRREIYKTLGDKENPTYEDLHSLKYLDMVINETLRIHPIAPGVQRTCSEDCVIDGIQFKKGFIVRIMTCTIYNDPKIYPDPEKFIPERFSEERRSDRHPFAFLPFGHGPRICPGYKFTMAETKIFVIKLLRKFRVDISSQTEIPLKTALRPGLCPKNEVHVKLTSLH</sequence>
<comment type="function">
    <text evidence="8">Cytochromes P450 are a group of heme-thiolate monooxygenases. They oxidize a variety of structurally unrelated compounds, including steroids, fatty acids, and xenobiotics.</text>
</comment>
<dbReference type="PANTHER" id="PTHR24302">
    <property type="entry name" value="CYTOCHROME P450 FAMILY 3"/>
    <property type="match status" value="1"/>
</dbReference>
<dbReference type="Proteomes" id="UP001634394">
    <property type="component" value="Unassembled WGS sequence"/>
</dbReference>
<protein>
    <recommendedName>
        <fullName evidence="13">Cytochrome P450</fullName>
    </recommendedName>
</protein>
<proteinExistence type="inferred from homology"/>
<evidence type="ECO:0000256" key="5">
    <source>
        <dbReference type="ARBA" id="ARBA00023002"/>
    </source>
</evidence>
<evidence type="ECO:0000256" key="6">
    <source>
        <dbReference type="ARBA" id="ARBA00023004"/>
    </source>
</evidence>
<dbReference type="GO" id="GO:0046872">
    <property type="term" value="F:metal ion binding"/>
    <property type="evidence" value="ECO:0007669"/>
    <property type="project" value="UniProtKB-KW"/>
</dbReference>
<keyword evidence="5 10" id="KW-0560">Oxidoreductase</keyword>
<evidence type="ECO:0000313" key="11">
    <source>
        <dbReference type="EMBL" id="KAL3884432.1"/>
    </source>
</evidence>
<dbReference type="PRINTS" id="PR00463">
    <property type="entry name" value="EP450I"/>
</dbReference>
<evidence type="ECO:0000256" key="7">
    <source>
        <dbReference type="ARBA" id="ARBA00023033"/>
    </source>
</evidence>
<dbReference type="InterPro" id="IPR017972">
    <property type="entry name" value="Cyt_P450_CS"/>
</dbReference>
<evidence type="ECO:0008006" key="13">
    <source>
        <dbReference type="Google" id="ProtNLM"/>
    </source>
</evidence>
<name>A0ABD3XDS9_SINWO</name>
<keyword evidence="4 9" id="KW-0479">Metal-binding</keyword>
<feature type="binding site" description="axial binding residue" evidence="9">
    <location>
        <position position="433"/>
    </location>
    <ligand>
        <name>heme</name>
        <dbReference type="ChEBI" id="CHEBI:30413"/>
    </ligand>
    <ligandPart>
        <name>Fe</name>
        <dbReference type="ChEBI" id="CHEBI:18248"/>
    </ligandPart>
</feature>
<accession>A0ABD3XDS9</accession>
<evidence type="ECO:0000256" key="9">
    <source>
        <dbReference type="PIRSR" id="PIRSR602401-1"/>
    </source>
</evidence>
<dbReference type="InterPro" id="IPR002401">
    <property type="entry name" value="Cyt_P450_E_grp-I"/>
</dbReference>
<keyword evidence="12" id="KW-1185">Reference proteome</keyword>
<comment type="similarity">
    <text evidence="2 10">Belongs to the cytochrome P450 family.</text>
</comment>